<sequence length="243" mass="27169">MGSVTPQDQDRPPYPIGVPTKFTPDGTAVRYPGNTTVCHIAADSPLMPALQLVYDTLASHPRLSEIFRLLPPESWHMTVFDGVREIECEPGMWPAGKGKLPVDECTALFAPKLRALGQQLAAEGLAPPYRMRARGFLPVEPAGLGFAIEGATPQEESRMRQLRDRLADTLGFRAPNHYVYPFHVSVAYLLRWAEGEDRDQMFRVLDELAAQTDGLEFELGPVEFNTFETMLAYPRLFYLGESE</sequence>
<reference evidence="3" key="1">
    <citation type="submission" date="2016-02" db="EMBL/GenBank/DDBJ databases">
        <title>Draft genome sequence of Microdochium bolleyi, a fungal endophyte of beachgrass.</title>
        <authorList>
            <consortium name="DOE Joint Genome Institute"/>
            <person name="David A.S."/>
            <person name="May G."/>
            <person name="Haridas S."/>
            <person name="Lim J."/>
            <person name="Wang M."/>
            <person name="Labutti K."/>
            <person name="Lipzen A."/>
            <person name="Barry K."/>
            <person name="Grigoriev I.V."/>
        </authorList>
    </citation>
    <scope>NUCLEOTIDE SEQUENCE [LARGE SCALE GENOMIC DNA]</scope>
    <source>
        <strain evidence="3">J235TASD1</strain>
    </source>
</reference>
<dbReference type="EMBL" id="KQ964278">
    <property type="protein sequence ID" value="KXJ85618.1"/>
    <property type="molecule type" value="Genomic_DNA"/>
</dbReference>
<organism evidence="2 3">
    <name type="scientific">Microdochium bolleyi</name>
    <dbReference type="NCBI Taxonomy" id="196109"/>
    <lineage>
        <taxon>Eukaryota</taxon>
        <taxon>Fungi</taxon>
        <taxon>Dikarya</taxon>
        <taxon>Ascomycota</taxon>
        <taxon>Pezizomycotina</taxon>
        <taxon>Sordariomycetes</taxon>
        <taxon>Xylariomycetidae</taxon>
        <taxon>Xylariales</taxon>
        <taxon>Microdochiaceae</taxon>
        <taxon>Microdochium</taxon>
    </lineage>
</organism>
<name>A0A136ILF8_9PEZI</name>
<evidence type="ECO:0000259" key="1">
    <source>
        <dbReference type="Pfam" id="PF08975"/>
    </source>
</evidence>
<dbReference type="AlphaFoldDB" id="A0A136ILF8"/>
<dbReference type="OrthoDB" id="2877829at2759"/>
<accession>A0A136ILF8</accession>
<dbReference type="SUPFAM" id="SSF55144">
    <property type="entry name" value="LigT-like"/>
    <property type="match status" value="1"/>
</dbReference>
<feature type="domain" description="DUF1868" evidence="1">
    <location>
        <begin position="21"/>
        <end position="116"/>
    </location>
</feature>
<proteinExistence type="predicted"/>
<evidence type="ECO:0000313" key="2">
    <source>
        <dbReference type="EMBL" id="KXJ85618.1"/>
    </source>
</evidence>
<protein>
    <submittedName>
        <fullName evidence="2">RNA ligase/cyclic nucleotide phosphodiesterase</fullName>
    </submittedName>
</protein>
<evidence type="ECO:0000313" key="3">
    <source>
        <dbReference type="Proteomes" id="UP000070501"/>
    </source>
</evidence>
<keyword evidence="3" id="KW-1185">Reference proteome</keyword>
<dbReference type="Gene3D" id="3.90.1140.10">
    <property type="entry name" value="Cyclic phosphodiesterase"/>
    <property type="match status" value="1"/>
</dbReference>
<dbReference type="Pfam" id="PF08975">
    <property type="entry name" value="2H-phosphodiest"/>
    <property type="match status" value="1"/>
</dbReference>
<dbReference type="InterPro" id="IPR015069">
    <property type="entry name" value="2H-PEstase_DUF1868"/>
</dbReference>
<dbReference type="InterPro" id="IPR009097">
    <property type="entry name" value="Cyclic_Pdiesterase"/>
</dbReference>
<dbReference type="InParanoid" id="A0A136ILF8"/>
<gene>
    <name evidence="2" type="ORF">Micbo1qcDRAFT_221936</name>
</gene>
<dbReference type="GO" id="GO:0016874">
    <property type="term" value="F:ligase activity"/>
    <property type="evidence" value="ECO:0007669"/>
    <property type="project" value="UniProtKB-KW"/>
</dbReference>
<dbReference type="Proteomes" id="UP000070501">
    <property type="component" value="Unassembled WGS sequence"/>
</dbReference>
<keyword evidence="2" id="KW-0436">Ligase</keyword>